<dbReference type="InterPro" id="IPR020622">
    <property type="entry name" value="Ala_racemase_pyridoxalP-BS"/>
</dbReference>
<dbReference type="EC" id="5.1.1.1" evidence="4"/>
<dbReference type="Gene3D" id="3.20.20.10">
    <property type="entry name" value="Alanine racemase"/>
    <property type="match status" value="1"/>
</dbReference>
<dbReference type="OrthoDB" id="9813814at2"/>
<evidence type="ECO:0000256" key="2">
    <source>
        <dbReference type="ARBA" id="ARBA00022898"/>
    </source>
</evidence>
<evidence type="ECO:0000256" key="3">
    <source>
        <dbReference type="ARBA" id="ARBA00023235"/>
    </source>
</evidence>
<dbReference type="AlphaFoldDB" id="A0A399F6I8"/>
<dbReference type="PANTHER" id="PTHR30511:SF0">
    <property type="entry name" value="ALANINE RACEMASE, CATABOLIC-RELATED"/>
    <property type="match status" value="1"/>
</dbReference>
<evidence type="ECO:0000256" key="4">
    <source>
        <dbReference type="HAMAP-Rule" id="MF_01201"/>
    </source>
</evidence>
<feature type="domain" description="Alanine racemase C-terminal" evidence="7">
    <location>
        <begin position="229"/>
        <end position="358"/>
    </location>
</feature>
<reference evidence="8 9" key="1">
    <citation type="submission" date="2018-08" db="EMBL/GenBank/DDBJ databases">
        <title>Meiothermus granaticius genome AF-68 sequencing project.</title>
        <authorList>
            <person name="Da Costa M.S."/>
            <person name="Albuquerque L."/>
            <person name="Raposo P."/>
            <person name="Froufe H.J.C."/>
            <person name="Barroso C.S."/>
            <person name="Egas C."/>
        </authorList>
    </citation>
    <scope>NUCLEOTIDE SEQUENCE [LARGE SCALE GENOMIC DNA]</scope>
    <source>
        <strain evidence="8 9">AF-68</strain>
    </source>
</reference>
<comment type="similarity">
    <text evidence="4">Belongs to the alanine racemase family.</text>
</comment>
<dbReference type="GO" id="GO:0008784">
    <property type="term" value="F:alanine racemase activity"/>
    <property type="evidence" value="ECO:0007669"/>
    <property type="project" value="UniProtKB-UniRule"/>
</dbReference>
<feature type="modified residue" description="N6-(pyridoxal phosphate)lysine" evidence="4 5">
    <location>
        <position position="34"/>
    </location>
</feature>
<dbReference type="InterPro" id="IPR000821">
    <property type="entry name" value="Ala_racemase"/>
</dbReference>
<dbReference type="InterPro" id="IPR029066">
    <property type="entry name" value="PLP-binding_barrel"/>
</dbReference>
<dbReference type="SUPFAM" id="SSF50621">
    <property type="entry name" value="Alanine racemase C-terminal domain-like"/>
    <property type="match status" value="1"/>
</dbReference>
<feature type="binding site" evidence="4 6">
    <location>
        <position position="301"/>
    </location>
    <ligand>
        <name>substrate</name>
    </ligand>
</feature>
<comment type="pathway">
    <text evidence="4">Amino-acid biosynthesis; D-alanine biosynthesis; D-alanine from L-alanine: step 1/1.</text>
</comment>
<dbReference type="RefSeq" id="WP_119358160.1">
    <property type="nucleotide sequence ID" value="NZ_BJXM01000007.1"/>
</dbReference>
<dbReference type="PROSITE" id="PS00395">
    <property type="entry name" value="ALANINE_RACEMASE"/>
    <property type="match status" value="1"/>
</dbReference>
<comment type="catalytic activity">
    <reaction evidence="4">
        <text>L-alanine = D-alanine</text>
        <dbReference type="Rhea" id="RHEA:20249"/>
        <dbReference type="ChEBI" id="CHEBI:57416"/>
        <dbReference type="ChEBI" id="CHEBI:57972"/>
        <dbReference type="EC" id="5.1.1.1"/>
    </reaction>
</comment>
<feature type="binding site" evidence="4 6">
    <location>
        <position position="132"/>
    </location>
    <ligand>
        <name>substrate</name>
    </ligand>
</feature>
<comment type="function">
    <text evidence="4">Catalyzes the interconversion of L-alanine and D-alanine. May also act on other amino acids.</text>
</comment>
<evidence type="ECO:0000256" key="6">
    <source>
        <dbReference type="PIRSR" id="PIRSR600821-52"/>
    </source>
</evidence>
<evidence type="ECO:0000256" key="5">
    <source>
        <dbReference type="PIRSR" id="PIRSR600821-50"/>
    </source>
</evidence>
<dbReference type="PRINTS" id="PR00992">
    <property type="entry name" value="ALARACEMASE"/>
</dbReference>
<dbReference type="Proteomes" id="UP000266178">
    <property type="component" value="Unassembled WGS sequence"/>
</dbReference>
<organism evidence="8 9">
    <name type="scientific">Meiothermus granaticius NBRC 107808</name>
    <dbReference type="NCBI Taxonomy" id="1227551"/>
    <lineage>
        <taxon>Bacteria</taxon>
        <taxon>Thermotogati</taxon>
        <taxon>Deinococcota</taxon>
        <taxon>Deinococci</taxon>
        <taxon>Thermales</taxon>
        <taxon>Thermaceae</taxon>
        <taxon>Meiothermus</taxon>
    </lineage>
</organism>
<protein>
    <recommendedName>
        <fullName evidence="4">Alanine racemase</fullName>
        <ecNumber evidence="4">5.1.1.1</ecNumber>
    </recommendedName>
</protein>
<evidence type="ECO:0000259" key="7">
    <source>
        <dbReference type="SMART" id="SM01005"/>
    </source>
</evidence>
<dbReference type="InterPro" id="IPR009006">
    <property type="entry name" value="Ala_racemase/Decarboxylase_C"/>
</dbReference>
<feature type="active site" description="Proton acceptor; specific for L-alanine" evidence="4">
    <location>
        <position position="250"/>
    </location>
</feature>
<evidence type="ECO:0000313" key="8">
    <source>
        <dbReference type="EMBL" id="RIH91365.1"/>
    </source>
</evidence>
<gene>
    <name evidence="8" type="primary">alr1</name>
    <name evidence="8" type="ORF">Mgrana_02708</name>
</gene>
<feature type="active site" description="Proton acceptor; specific for D-alanine" evidence="4">
    <location>
        <position position="34"/>
    </location>
</feature>
<dbReference type="SMART" id="SM01005">
    <property type="entry name" value="Ala_racemase_C"/>
    <property type="match status" value="1"/>
</dbReference>
<dbReference type="EMBL" id="QWLB01000045">
    <property type="protein sequence ID" value="RIH91365.1"/>
    <property type="molecule type" value="Genomic_DNA"/>
</dbReference>
<dbReference type="CDD" id="cd00430">
    <property type="entry name" value="PLPDE_III_AR"/>
    <property type="match status" value="1"/>
</dbReference>
<accession>A0A399F6I8</accession>
<keyword evidence="3 4" id="KW-0413">Isomerase</keyword>
<dbReference type="InterPro" id="IPR001608">
    <property type="entry name" value="Ala_racemase_N"/>
</dbReference>
<dbReference type="GO" id="GO:0030632">
    <property type="term" value="P:D-alanine biosynthetic process"/>
    <property type="evidence" value="ECO:0007669"/>
    <property type="project" value="UniProtKB-UniRule"/>
</dbReference>
<dbReference type="Pfam" id="PF00842">
    <property type="entry name" value="Ala_racemase_C"/>
    <property type="match status" value="1"/>
</dbReference>
<dbReference type="PANTHER" id="PTHR30511">
    <property type="entry name" value="ALANINE RACEMASE"/>
    <property type="match status" value="1"/>
</dbReference>
<comment type="caution">
    <text evidence="8">The sequence shown here is derived from an EMBL/GenBank/DDBJ whole genome shotgun (WGS) entry which is preliminary data.</text>
</comment>
<dbReference type="Pfam" id="PF01168">
    <property type="entry name" value="Ala_racemase_N"/>
    <property type="match status" value="1"/>
</dbReference>
<evidence type="ECO:0000256" key="1">
    <source>
        <dbReference type="ARBA" id="ARBA00001933"/>
    </source>
</evidence>
<dbReference type="SUPFAM" id="SSF51419">
    <property type="entry name" value="PLP-binding barrel"/>
    <property type="match status" value="1"/>
</dbReference>
<evidence type="ECO:0000313" key="9">
    <source>
        <dbReference type="Proteomes" id="UP000266178"/>
    </source>
</evidence>
<dbReference type="FunFam" id="3.20.20.10:FF:000002">
    <property type="entry name" value="Alanine racemase"/>
    <property type="match status" value="1"/>
</dbReference>
<keyword evidence="2 4" id="KW-0663">Pyridoxal phosphate</keyword>
<proteinExistence type="inferred from homology"/>
<dbReference type="InterPro" id="IPR011079">
    <property type="entry name" value="Ala_racemase_C"/>
</dbReference>
<keyword evidence="9" id="KW-1185">Reference proteome</keyword>
<comment type="cofactor">
    <cofactor evidence="1 4 5">
        <name>pyridoxal 5'-phosphate</name>
        <dbReference type="ChEBI" id="CHEBI:597326"/>
    </cofactor>
</comment>
<sequence>MRPAWLEVNLDSLAHNLQRLRARAGQVPAIGVVKANAYGHGAVEIGRELVRLGVWGLAVATVEEGRALRQAGLTARVLLLGSLHPEQAEAALSWGLIPSLSTLEAAEAVEARARALGIRAEVHLEFDTGMGRTGFPVAEAPLLKERLGRWEGLELGGVYSHFADAEENPSWTAEQVMRFAEVQEVFGPGPLYHLCNTAGVLNVSPLGLGAIRPGIGLYGLWPDSGLKPIARLLAKPTLVKRLPPGQRIGYGGLYTTQGEEWIATLPIGYADGMPRLLYNRATVRQLGPDGAECPVVGRISMDQITVRLPGPTDLKALFEVASADFHPSGSLWGWAQLTGTVSYEPAVRLAARLPRVYLRGGVEVGRMEGV</sequence>
<dbReference type="NCBIfam" id="TIGR00492">
    <property type="entry name" value="alr"/>
    <property type="match status" value="1"/>
</dbReference>
<dbReference type="GO" id="GO:0030170">
    <property type="term" value="F:pyridoxal phosphate binding"/>
    <property type="evidence" value="ECO:0007669"/>
    <property type="project" value="UniProtKB-UniRule"/>
</dbReference>
<dbReference type="UniPathway" id="UPA00042">
    <property type="reaction ID" value="UER00497"/>
</dbReference>
<dbReference type="GO" id="GO:0005829">
    <property type="term" value="C:cytosol"/>
    <property type="evidence" value="ECO:0007669"/>
    <property type="project" value="TreeGrafter"/>
</dbReference>
<dbReference type="HAMAP" id="MF_01201">
    <property type="entry name" value="Ala_racemase"/>
    <property type="match status" value="1"/>
</dbReference>
<name>A0A399F6I8_9DEIN</name>
<dbReference type="Gene3D" id="2.40.37.10">
    <property type="entry name" value="Lyase, Ornithine Decarboxylase, Chain A, domain 1"/>
    <property type="match status" value="1"/>
</dbReference>